<evidence type="ECO:0000256" key="9">
    <source>
        <dbReference type="NCBIfam" id="TIGR00187"/>
    </source>
</evidence>
<dbReference type="AlphaFoldDB" id="A0A4V2WN95"/>
<evidence type="ECO:0000256" key="10">
    <source>
        <dbReference type="PROSITE-ProRule" id="PRU00524"/>
    </source>
</evidence>
<reference evidence="12 13" key="1">
    <citation type="submission" date="2019-03" db="EMBL/GenBank/DDBJ databases">
        <authorList>
            <person name="Kim M.K.M."/>
        </authorList>
    </citation>
    <scope>NUCLEOTIDE SEQUENCE [LARGE SCALE GENOMIC DNA]</scope>
    <source>
        <strain evidence="12 13">17J68-15</strain>
    </source>
</reference>
<dbReference type="RefSeq" id="WP_131850627.1">
    <property type="nucleotide sequence ID" value="NZ_SKFH01000002.1"/>
</dbReference>
<dbReference type="NCBIfam" id="TIGR00187">
    <property type="entry name" value="ribE"/>
    <property type="match status" value="1"/>
</dbReference>
<dbReference type="InterPro" id="IPR001783">
    <property type="entry name" value="Lumazine-bd"/>
</dbReference>
<dbReference type="Pfam" id="PF00677">
    <property type="entry name" value="Lum_binding"/>
    <property type="match status" value="2"/>
</dbReference>
<feature type="domain" description="Lumazine-binding" evidence="11">
    <location>
        <begin position="1"/>
        <end position="95"/>
    </location>
</feature>
<proteinExistence type="predicted"/>
<feature type="repeat" description="Lumazine-binding" evidence="10">
    <location>
        <begin position="96"/>
        <end position="192"/>
    </location>
</feature>
<comment type="caution">
    <text evidence="12">The sequence shown here is derived from an EMBL/GenBank/DDBJ whole genome shotgun (WGS) entry which is preliminary data.</text>
</comment>
<dbReference type="EC" id="2.5.1.9" evidence="4 9"/>
<evidence type="ECO:0000256" key="6">
    <source>
        <dbReference type="ARBA" id="ARBA00022619"/>
    </source>
</evidence>
<evidence type="ECO:0000256" key="7">
    <source>
        <dbReference type="ARBA" id="ARBA00022679"/>
    </source>
</evidence>
<evidence type="ECO:0000313" key="12">
    <source>
        <dbReference type="EMBL" id="TCZ74582.1"/>
    </source>
</evidence>
<dbReference type="SUPFAM" id="SSF63380">
    <property type="entry name" value="Riboflavin synthase domain-like"/>
    <property type="match status" value="2"/>
</dbReference>
<evidence type="ECO:0000256" key="4">
    <source>
        <dbReference type="ARBA" id="ARBA00012827"/>
    </source>
</evidence>
<dbReference type="PANTHER" id="PTHR21098">
    <property type="entry name" value="RIBOFLAVIN SYNTHASE ALPHA CHAIN"/>
    <property type="match status" value="1"/>
</dbReference>
<dbReference type="InterPro" id="IPR026017">
    <property type="entry name" value="Lumazine-bd_dom"/>
</dbReference>
<keyword evidence="8" id="KW-0677">Repeat</keyword>
<comment type="function">
    <text evidence="2">Catalyzes the dismutation of two molecules of 6,7-dimethyl-8-ribityllumazine, resulting in the formation of riboflavin and 5-amino-6-(D-ribitylamino)uracil.</text>
</comment>
<dbReference type="Gene3D" id="2.40.30.20">
    <property type="match status" value="2"/>
</dbReference>
<evidence type="ECO:0000256" key="1">
    <source>
        <dbReference type="ARBA" id="ARBA00000968"/>
    </source>
</evidence>
<feature type="repeat" description="Lumazine-binding" evidence="10">
    <location>
        <begin position="1"/>
        <end position="95"/>
    </location>
</feature>
<keyword evidence="13" id="KW-1185">Reference proteome</keyword>
<protein>
    <recommendedName>
        <fullName evidence="5 9">Riboflavin synthase</fullName>
        <ecNumber evidence="4 9">2.5.1.9</ecNumber>
    </recommendedName>
</protein>
<dbReference type="OrthoDB" id="9788537at2"/>
<feature type="domain" description="Lumazine-binding" evidence="11">
    <location>
        <begin position="96"/>
        <end position="192"/>
    </location>
</feature>
<dbReference type="GO" id="GO:0004746">
    <property type="term" value="F:riboflavin synthase activity"/>
    <property type="evidence" value="ECO:0007669"/>
    <property type="project" value="UniProtKB-UniRule"/>
</dbReference>
<name>A0A4V2WN95_9BACT</name>
<dbReference type="PIRSF" id="PIRSF000498">
    <property type="entry name" value="Riboflavin_syn_A"/>
    <property type="match status" value="1"/>
</dbReference>
<keyword evidence="6" id="KW-0686">Riboflavin biosynthesis</keyword>
<evidence type="ECO:0000256" key="2">
    <source>
        <dbReference type="ARBA" id="ARBA00002803"/>
    </source>
</evidence>
<comment type="catalytic activity">
    <reaction evidence="1">
        <text>2 6,7-dimethyl-8-(1-D-ribityl)lumazine + H(+) = 5-amino-6-(D-ribitylamino)uracil + riboflavin</text>
        <dbReference type="Rhea" id="RHEA:20772"/>
        <dbReference type="ChEBI" id="CHEBI:15378"/>
        <dbReference type="ChEBI" id="CHEBI:15934"/>
        <dbReference type="ChEBI" id="CHEBI:57986"/>
        <dbReference type="ChEBI" id="CHEBI:58201"/>
        <dbReference type="EC" id="2.5.1.9"/>
    </reaction>
</comment>
<dbReference type="GO" id="GO:0009231">
    <property type="term" value="P:riboflavin biosynthetic process"/>
    <property type="evidence" value="ECO:0007669"/>
    <property type="project" value="UniProtKB-KW"/>
</dbReference>
<keyword evidence="7 12" id="KW-0808">Transferase</keyword>
<comment type="pathway">
    <text evidence="3">Cofactor biosynthesis; riboflavin biosynthesis; riboflavin from 2-hydroxy-3-oxobutyl phosphate and 5-amino-6-(D-ribitylamino)uracil: step 2/2.</text>
</comment>
<dbReference type="Proteomes" id="UP000295164">
    <property type="component" value="Unassembled WGS sequence"/>
</dbReference>
<dbReference type="InterPro" id="IPR023366">
    <property type="entry name" value="ATP_synth_asu-like_sf"/>
</dbReference>
<sequence length="199" mass="22325">MFTGIIEAFGTVREVAQRGQNKTFWLQSALAAELKVDQSLSHNGVCLTVEEVRGDHYRVTAVPETLEKTNLHEWGPGALVNLERSLLPSSRLDGHFVQGHVDSTGICEVIDDRGGSWEMRFWFPKAFAPLVIEKGSIALNGVSLTVFNVRKKHFTVAVIPYTYTHTNLHLLHEGSLVNLEFDLLGKYLQRRAVLKNEGR</sequence>
<dbReference type="PROSITE" id="PS51177">
    <property type="entry name" value="LUMAZINE_BIND"/>
    <property type="match status" value="2"/>
</dbReference>
<evidence type="ECO:0000256" key="5">
    <source>
        <dbReference type="ARBA" id="ARBA00013950"/>
    </source>
</evidence>
<gene>
    <name evidence="12" type="ORF">E0486_02870</name>
</gene>
<evidence type="ECO:0000313" key="13">
    <source>
        <dbReference type="Proteomes" id="UP000295164"/>
    </source>
</evidence>
<accession>A0A4V2WN95</accession>
<dbReference type="EMBL" id="SKFH01000002">
    <property type="protein sequence ID" value="TCZ74582.1"/>
    <property type="molecule type" value="Genomic_DNA"/>
</dbReference>
<evidence type="ECO:0000259" key="11">
    <source>
        <dbReference type="PROSITE" id="PS51177"/>
    </source>
</evidence>
<dbReference type="NCBIfam" id="NF006767">
    <property type="entry name" value="PRK09289.1"/>
    <property type="match status" value="1"/>
</dbReference>
<evidence type="ECO:0000256" key="3">
    <source>
        <dbReference type="ARBA" id="ARBA00004887"/>
    </source>
</evidence>
<dbReference type="PANTHER" id="PTHR21098:SF12">
    <property type="entry name" value="RIBOFLAVIN SYNTHASE"/>
    <property type="match status" value="1"/>
</dbReference>
<dbReference type="InterPro" id="IPR017938">
    <property type="entry name" value="Riboflavin_synthase-like_b-brl"/>
</dbReference>
<organism evidence="12 13">
    <name type="scientific">Flaviaesturariibacter aridisoli</name>
    <dbReference type="NCBI Taxonomy" id="2545761"/>
    <lineage>
        <taxon>Bacteria</taxon>
        <taxon>Pseudomonadati</taxon>
        <taxon>Bacteroidota</taxon>
        <taxon>Chitinophagia</taxon>
        <taxon>Chitinophagales</taxon>
        <taxon>Chitinophagaceae</taxon>
        <taxon>Flaviaestuariibacter</taxon>
    </lineage>
</organism>
<evidence type="ECO:0000256" key="8">
    <source>
        <dbReference type="ARBA" id="ARBA00022737"/>
    </source>
</evidence>
<dbReference type="CDD" id="cd00402">
    <property type="entry name" value="Riboflavin_synthase_like"/>
    <property type="match status" value="1"/>
</dbReference>